<organism evidence="1 2">
    <name type="scientific">Xenopus laevis</name>
    <name type="common">African clawed frog</name>
    <dbReference type="NCBI Taxonomy" id="8355"/>
    <lineage>
        <taxon>Eukaryota</taxon>
        <taxon>Metazoa</taxon>
        <taxon>Chordata</taxon>
        <taxon>Craniata</taxon>
        <taxon>Vertebrata</taxon>
        <taxon>Euteleostomi</taxon>
        <taxon>Amphibia</taxon>
        <taxon>Batrachia</taxon>
        <taxon>Anura</taxon>
        <taxon>Pipoidea</taxon>
        <taxon>Pipidae</taxon>
        <taxon>Xenopodinae</taxon>
        <taxon>Xenopus</taxon>
        <taxon>Xenopus</taxon>
    </lineage>
</organism>
<name>A0A974BTC7_XENLA</name>
<evidence type="ECO:0008006" key="3">
    <source>
        <dbReference type="Google" id="ProtNLM"/>
    </source>
</evidence>
<dbReference type="InterPro" id="IPR035892">
    <property type="entry name" value="C2_domain_sf"/>
</dbReference>
<gene>
    <name evidence="1" type="ORF">XELAEV_18046485mg</name>
</gene>
<accession>A0A974BTC7</accession>
<proteinExistence type="predicted"/>
<dbReference type="AlphaFoldDB" id="A0A974BTC7"/>
<evidence type="ECO:0000313" key="2">
    <source>
        <dbReference type="Proteomes" id="UP000694892"/>
    </source>
</evidence>
<reference evidence="2" key="1">
    <citation type="journal article" date="2016" name="Nature">
        <title>Genome evolution in the allotetraploid frog Xenopus laevis.</title>
        <authorList>
            <person name="Session A.M."/>
            <person name="Uno Y."/>
            <person name="Kwon T."/>
            <person name="Chapman J.A."/>
            <person name="Toyoda A."/>
            <person name="Takahashi S."/>
            <person name="Fukui A."/>
            <person name="Hikosaka A."/>
            <person name="Suzuki A."/>
            <person name="Kondo M."/>
            <person name="van Heeringen S.J."/>
            <person name="Quigley I."/>
            <person name="Heinz S."/>
            <person name="Ogino H."/>
            <person name="Ochi H."/>
            <person name="Hellsten U."/>
            <person name="Lyons J.B."/>
            <person name="Simakov O."/>
            <person name="Putnam N."/>
            <person name="Stites J."/>
            <person name="Kuroki Y."/>
            <person name="Tanaka T."/>
            <person name="Michiue T."/>
            <person name="Watanabe M."/>
            <person name="Bogdanovic O."/>
            <person name="Lister R."/>
            <person name="Georgiou G."/>
            <person name="Paranjpe S.S."/>
            <person name="van Kruijsbergen I."/>
            <person name="Shu S."/>
            <person name="Carlson J."/>
            <person name="Kinoshita T."/>
            <person name="Ohta Y."/>
            <person name="Mawaribuchi S."/>
            <person name="Jenkins J."/>
            <person name="Grimwood J."/>
            <person name="Schmutz J."/>
            <person name="Mitros T."/>
            <person name="Mozaffari S.V."/>
            <person name="Suzuki Y."/>
            <person name="Haramoto Y."/>
            <person name="Yamamoto T.S."/>
            <person name="Takagi C."/>
            <person name="Heald R."/>
            <person name="Miller K."/>
            <person name="Haudenschild C."/>
            <person name="Kitzman J."/>
            <person name="Nakayama T."/>
            <person name="Izutsu Y."/>
            <person name="Robert J."/>
            <person name="Fortriede J."/>
            <person name="Burns K."/>
            <person name="Lotay V."/>
            <person name="Karimi K."/>
            <person name="Yasuoka Y."/>
            <person name="Dichmann D.S."/>
            <person name="Flajnik M.F."/>
            <person name="Houston D.W."/>
            <person name="Shendure J."/>
            <person name="DuPasquier L."/>
            <person name="Vize P.D."/>
            <person name="Zorn A.M."/>
            <person name="Ito M."/>
            <person name="Marcotte E.M."/>
            <person name="Wallingford J.B."/>
            <person name="Ito Y."/>
            <person name="Asashima M."/>
            <person name="Ueno N."/>
            <person name="Matsuda Y."/>
            <person name="Veenstra G.J."/>
            <person name="Fujiyama A."/>
            <person name="Harland R.M."/>
            <person name="Taira M."/>
            <person name="Rokhsar D.S."/>
        </authorList>
    </citation>
    <scope>NUCLEOTIDE SEQUENCE [LARGE SCALE GENOMIC DNA]</scope>
    <source>
        <strain evidence="2">J</strain>
    </source>
</reference>
<dbReference type="EMBL" id="CM004483">
    <property type="protein sequence ID" value="OCT60460.1"/>
    <property type="molecule type" value="Genomic_DNA"/>
</dbReference>
<sequence>MSMKMKVMSKSLNPQWNEMVKLENMKSGDLHIKVKPIKPSWKNFGSLWFSFEDGAPKEIWIPLSHG</sequence>
<evidence type="ECO:0000313" key="1">
    <source>
        <dbReference type="EMBL" id="OCT60460.1"/>
    </source>
</evidence>
<dbReference type="Proteomes" id="UP000694892">
    <property type="component" value="Chromosome 9_10S"/>
</dbReference>
<dbReference type="SUPFAM" id="SSF49562">
    <property type="entry name" value="C2 domain (Calcium/lipid-binding domain, CaLB)"/>
    <property type="match status" value="1"/>
</dbReference>
<protein>
    <recommendedName>
        <fullName evidence="3">C2 domain-containing protein</fullName>
    </recommendedName>
</protein>